<evidence type="ECO:0000313" key="7">
    <source>
        <dbReference type="Proteomes" id="UP000215305"/>
    </source>
</evidence>
<dbReference type="SMART" id="SM00332">
    <property type="entry name" value="PP2Cc"/>
    <property type="match status" value="1"/>
</dbReference>
<dbReference type="OrthoDB" id="659at2759"/>
<dbReference type="PROSITE" id="PS01032">
    <property type="entry name" value="PPM_1"/>
    <property type="match status" value="1"/>
</dbReference>
<evidence type="ECO:0000256" key="4">
    <source>
        <dbReference type="RuleBase" id="RU003465"/>
    </source>
</evidence>
<evidence type="ECO:0000256" key="1">
    <source>
        <dbReference type="ARBA" id="ARBA00022723"/>
    </source>
</evidence>
<dbReference type="GO" id="GO:0046872">
    <property type="term" value="F:metal ion binding"/>
    <property type="evidence" value="ECO:0007669"/>
    <property type="project" value="UniProtKB-KW"/>
</dbReference>
<dbReference type="InterPro" id="IPR000222">
    <property type="entry name" value="PP2C_BS"/>
</dbReference>
<keyword evidence="7" id="KW-1185">Reference proteome</keyword>
<dbReference type="Pfam" id="PF00481">
    <property type="entry name" value="PP2C"/>
    <property type="match status" value="1"/>
</dbReference>
<dbReference type="STRING" id="41047.A0A397G920"/>
<dbReference type="InterPro" id="IPR015655">
    <property type="entry name" value="PP2C"/>
</dbReference>
<dbReference type="AlphaFoldDB" id="A0A397G920"/>
<name>A0A397G920_ASPTH</name>
<keyword evidence="2 4" id="KW-0378">Hydrolase</keyword>
<dbReference type="PANTHER" id="PTHR47992">
    <property type="entry name" value="PROTEIN PHOSPHATASE"/>
    <property type="match status" value="1"/>
</dbReference>
<comment type="similarity">
    <text evidence="4">Belongs to the PP2C family.</text>
</comment>
<dbReference type="GO" id="GO:0004722">
    <property type="term" value="F:protein serine/threonine phosphatase activity"/>
    <property type="evidence" value="ECO:0007669"/>
    <property type="project" value="InterPro"/>
</dbReference>
<dbReference type="InterPro" id="IPR036457">
    <property type="entry name" value="PPM-type-like_dom_sf"/>
</dbReference>
<keyword evidence="3 4" id="KW-0904">Protein phosphatase</keyword>
<reference evidence="6" key="1">
    <citation type="submission" date="2018-08" db="EMBL/GenBank/DDBJ databases">
        <title>Draft genome sequence of azole-resistant Aspergillus thermomutatus (Neosartorya pseudofischeri) strain HMR AF 39, isolated from a human nasal aspirate.</title>
        <authorList>
            <person name="Parent-Michaud M."/>
            <person name="Dufresne P.J."/>
            <person name="Fournier E."/>
            <person name="Martineau C."/>
            <person name="Moreira S."/>
            <person name="Perkins V."/>
            <person name="De Repentigny L."/>
            <person name="Dufresne S.F."/>
        </authorList>
    </citation>
    <scope>NUCLEOTIDE SEQUENCE [LARGE SCALE GENOMIC DNA]</scope>
    <source>
        <strain evidence="6">HMR AF 39</strain>
    </source>
</reference>
<evidence type="ECO:0000259" key="5">
    <source>
        <dbReference type="PROSITE" id="PS51746"/>
    </source>
</evidence>
<dbReference type="Gene3D" id="3.60.40.10">
    <property type="entry name" value="PPM-type phosphatase domain"/>
    <property type="match status" value="1"/>
</dbReference>
<evidence type="ECO:0000313" key="6">
    <source>
        <dbReference type="EMBL" id="RHZ46519.1"/>
    </source>
</evidence>
<protein>
    <recommendedName>
        <fullName evidence="5">PPM-type phosphatase domain-containing protein</fullName>
    </recommendedName>
</protein>
<organism evidence="6 7">
    <name type="scientific">Aspergillus thermomutatus</name>
    <name type="common">Neosartorya pseudofischeri</name>
    <dbReference type="NCBI Taxonomy" id="41047"/>
    <lineage>
        <taxon>Eukaryota</taxon>
        <taxon>Fungi</taxon>
        <taxon>Dikarya</taxon>
        <taxon>Ascomycota</taxon>
        <taxon>Pezizomycotina</taxon>
        <taxon>Eurotiomycetes</taxon>
        <taxon>Eurotiomycetidae</taxon>
        <taxon>Eurotiales</taxon>
        <taxon>Aspergillaceae</taxon>
        <taxon>Aspergillus</taxon>
        <taxon>Aspergillus subgen. Fumigati</taxon>
    </lineage>
</organism>
<dbReference type="VEuPathDB" id="FungiDB:CDV56_104854"/>
<comment type="caution">
    <text evidence="6">The sequence shown here is derived from an EMBL/GenBank/DDBJ whole genome shotgun (WGS) entry which is preliminary data.</text>
</comment>
<dbReference type="SUPFAM" id="SSF81606">
    <property type="entry name" value="PP2C-like"/>
    <property type="match status" value="1"/>
</dbReference>
<dbReference type="InterPro" id="IPR001932">
    <property type="entry name" value="PPM-type_phosphatase-like_dom"/>
</dbReference>
<keyword evidence="1" id="KW-0479">Metal-binding</keyword>
<dbReference type="PROSITE" id="PS51746">
    <property type="entry name" value="PPM_2"/>
    <property type="match status" value="1"/>
</dbReference>
<dbReference type="CDD" id="cd00143">
    <property type="entry name" value="PP2Cc"/>
    <property type="match status" value="1"/>
</dbReference>
<dbReference type="GeneID" id="38126828"/>
<dbReference type="Proteomes" id="UP000215305">
    <property type="component" value="Unassembled WGS sequence"/>
</dbReference>
<sequence length="313" mass="34101">MGPPSKSDSEDKLTLLDAGGNSALGSRLSQQDQYTILLPKQTPSNTKETLLFLGVYDGHVTSHVALHAKQHLHRLILESPDIRTGNYEKAIEDAVQQEEKLLLEQFQAGNEVFGKSGSTFSLCLVNLTDGVLVVGNLGDSHVLLAEQHSTGWEVKRITKAHKPGSDTEKERIKEAGGVVNRELGSPRLGALNMSRALGDLQYKAPLINSDEPFSLEQEIAGFNPDKQQGDLLSSRPSISRIKLKESGKYIVILTTDGVTDEMEDRMILDHVVAHWNYGTRAEGVAGKIATEAAARPMSDNATCVCAFIDGRMQ</sequence>
<gene>
    <name evidence="6" type="ORF">CDV56_104854</name>
</gene>
<feature type="domain" description="PPM-type phosphatase" evidence="5">
    <location>
        <begin position="17"/>
        <end position="308"/>
    </location>
</feature>
<proteinExistence type="inferred from homology"/>
<evidence type="ECO:0000256" key="3">
    <source>
        <dbReference type="ARBA" id="ARBA00022912"/>
    </source>
</evidence>
<accession>A0A397G920</accession>
<dbReference type="EMBL" id="NKHU02000248">
    <property type="protein sequence ID" value="RHZ46519.1"/>
    <property type="molecule type" value="Genomic_DNA"/>
</dbReference>
<evidence type="ECO:0000256" key="2">
    <source>
        <dbReference type="ARBA" id="ARBA00022801"/>
    </source>
</evidence>
<dbReference type="RefSeq" id="XP_026611189.1">
    <property type="nucleotide sequence ID" value="XM_026758473.1"/>
</dbReference>